<dbReference type="Pfam" id="PF00172">
    <property type="entry name" value="Zn_clus"/>
    <property type="match status" value="1"/>
</dbReference>
<evidence type="ECO:0000256" key="4">
    <source>
        <dbReference type="SAM" id="MobiDB-lite"/>
    </source>
</evidence>
<dbReference type="SUPFAM" id="SSF57701">
    <property type="entry name" value="Zn2/Cys6 DNA-binding domain"/>
    <property type="match status" value="1"/>
</dbReference>
<dbReference type="CDD" id="cd12148">
    <property type="entry name" value="fungal_TF_MHR"/>
    <property type="match status" value="1"/>
</dbReference>
<dbReference type="GO" id="GO:0006351">
    <property type="term" value="P:DNA-templated transcription"/>
    <property type="evidence" value="ECO:0007669"/>
    <property type="project" value="InterPro"/>
</dbReference>
<dbReference type="InterPro" id="IPR050613">
    <property type="entry name" value="Sec_Metabolite_Reg"/>
</dbReference>
<evidence type="ECO:0000256" key="1">
    <source>
        <dbReference type="ARBA" id="ARBA00004123"/>
    </source>
</evidence>
<evidence type="ECO:0000256" key="2">
    <source>
        <dbReference type="ARBA" id="ARBA00022723"/>
    </source>
</evidence>
<protein>
    <recommendedName>
        <fullName evidence="5">Zn(2)-C6 fungal-type domain-containing protein</fullName>
    </recommendedName>
</protein>
<dbReference type="STRING" id="1531966.A0A0A1TN82"/>
<accession>A0A0A1TN82</accession>
<dbReference type="InterPro" id="IPR007219">
    <property type="entry name" value="XnlR_reg_dom"/>
</dbReference>
<dbReference type="OrthoDB" id="435881at2759"/>
<proteinExistence type="predicted"/>
<sequence length="646" mass="72303">MHASTSRRQSAPASSVSAPGTSPAVGKTSISCVACKQRKKRCDRLFPCSTCVEFGIECVPGTRAPYSYRRRNAPGHVASCPPAPARTPTNSHGNNNGLSVSRSNHHPNSEYDRKSQQLWSCISEEFSGTAMREVTSNNENESMLGPLGDPFCSMFTSSPQSLDLQEVQPSPSIALILWETFLRNVHPLSKIVDVRHLQTKVQQDLEALDKYHSALFLAIYTTAITSMKETECVAILGSSRTSLLTRYLGATQVALANAGVMKSHNLTVLQAFLIYLLAARLIYDSQAMWLMTGMAVRMGQRIDLHLENGESLSVNSEIRRRVWWQILMMDGRSTQLAGAQVQPTPVTPGYPLPLNVNDDDLNYLSDSMPTPKKGPTDIIFCLLRYEVGLYFAHHGRKFFDPTSTIEEKDAMINEFEDHIEIKYLRYCDATNPLHLISSGGARSAICKLRLMAHHLSQYSDKGASLPQSEYNLLFTTSMKMVEYDVLGYTTASISGFLWHIKVYFQMDAFVFMLIESLKQPPGPKVDRAWTLVADVLRYHPELMTDESKQLSFEVRRLVARAWVGRVNNAIKAGLVPPQPPAEVLQIQERLESTQQALPTQESEDHNNDTNAADRQTVTDLFPTSLEYEAFLDDNVLDWSHWMDLGV</sequence>
<feature type="compositionally biased region" description="Polar residues" evidence="4">
    <location>
        <begin position="1"/>
        <end position="20"/>
    </location>
</feature>
<keyword evidence="3" id="KW-0539">Nucleus</keyword>
<dbReference type="HOGENOM" id="CLU_004083_5_3_1"/>
<dbReference type="PANTHER" id="PTHR31001:SF85">
    <property type="entry name" value="ZN(II)2CYS6 TRANSCRIPTION FACTOR (EUROFUNG)"/>
    <property type="match status" value="1"/>
</dbReference>
<dbReference type="Pfam" id="PF04082">
    <property type="entry name" value="Fungal_trans"/>
    <property type="match status" value="1"/>
</dbReference>
<dbReference type="Proteomes" id="UP000039046">
    <property type="component" value="Unassembled WGS sequence"/>
</dbReference>
<dbReference type="GO" id="GO:0003677">
    <property type="term" value="F:DNA binding"/>
    <property type="evidence" value="ECO:0007669"/>
    <property type="project" value="InterPro"/>
</dbReference>
<evidence type="ECO:0000256" key="3">
    <source>
        <dbReference type="ARBA" id="ARBA00023242"/>
    </source>
</evidence>
<evidence type="ECO:0000313" key="6">
    <source>
        <dbReference type="EMBL" id="CEJ92648.1"/>
    </source>
</evidence>
<dbReference type="Gene3D" id="4.10.240.10">
    <property type="entry name" value="Zn(2)-C6 fungal-type DNA-binding domain"/>
    <property type="match status" value="1"/>
</dbReference>
<evidence type="ECO:0000313" key="7">
    <source>
        <dbReference type="Proteomes" id="UP000039046"/>
    </source>
</evidence>
<feature type="region of interest" description="Disordered" evidence="4">
    <location>
        <begin position="77"/>
        <end position="111"/>
    </location>
</feature>
<reference evidence="6 7" key="1">
    <citation type="journal article" date="2015" name="Genome Announc.">
        <title>Draft Genome Sequence and Gene Annotation of the Entomopathogenic Fungus Verticillium hemipterigenum.</title>
        <authorList>
            <person name="Horn F."/>
            <person name="Habel A."/>
            <person name="Scharf D.H."/>
            <person name="Dworschak J."/>
            <person name="Brakhage A.A."/>
            <person name="Guthke R."/>
            <person name="Hertweck C."/>
            <person name="Linde J."/>
        </authorList>
    </citation>
    <scope>NUCLEOTIDE SEQUENCE [LARGE SCALE GENOMIC DNA]</scope>
</reference>
<dbReference type="CDD" id="cd00067">
    <property type="entry name" value="GAL4"/>
    <property type="match status" value="1"/>
</dbReference>
<organism evidence="6 7">
    <name type="scientific">[Torrubiella] hemipterigena</name>
    <dbReference type="NCBI Taxonomy" id="1531966"/>
    <lineage>
        <taxon>Eukaryota</taxon>
        <taxon>Fungi</taxon>
        <taxon>Dikarya</taxon>
        <taxon>Ascomycota</taxon>
        <taxon>Pezizomycotina</taxon>
        <taxon>Sordariomycetes</taxon>
        <taxon>Hypocreomycetidae</taxon>
        <taxon>Hypocreales</taxon>
        <taxon>Clavicipitaceae</taxon>
        <taxon>Clavicipitaceae incertae sedis</taxon>
        <taxon>'Torrubiella' clade</taxon>
    </lineage>
</organism>
<dbReference type="InterPro" id="IPR001138">
    <property type="entry name" value="Zn2Cys6_DnaBD"/>
</dbReference>
<dbReference type="PROSITE" id="PS50048">
    <property type="entry name" value="ZN2_CY6_FUNGAL_2"/>
    <property type="match status" value="1"/>
</dbReference>
<feature type="domain" description="Zn(2)-C6 fungal-type" evidence="5">
    <location>
        <begin position="31"/>
        <end position="59"/>
    </location>
</feature>
<dbReference type="PANTHER" id="PTHR31001">
    <property type="entry name" value="UNCHARACTERIZED TRANSCRIPTIONAL REGULATORY PROTEIN"/>
    <property type="match status" value="1"/>
</dbReference>
<keyword evidence="7" id="KW-1185">Reference proteome</keyword>
<dbReference type="EMBL" id="CDHN01000005">
    <property type="protein sequence ID" value="CEJ92648.1"/>
    <property type="molecule type" value="Genomic_DNA"/>
</dbReference>
<dbReference type="GO" id="GO:0005634">
    <property type="term" value="C:nucleus"/>
    <property type="evidence" value="ECO:0007669"/>
    <property type="project" value="UniProtKB-SubCell"/>
</dbReference>
<dbReference type="GO" id="GO:0000981">
    <property type="term" value="F:DNA-binding transcription factor activity, RNA polymerase II-specific"/>
    <property type="evidence" value="ECO:0007669"/>
    <property type="project" value="InterPro"/>
</dbReference>
<dbReference type="PROSITE" id="PS00463">
    <property type="entry name" value="ZN2_CY6_FUNGAL_1"/>
    <property type="match status" value="1"/>
</dbReference>
<gene>
    <name evidence="6" type="ORF">VHEMI08285</name>
</gene>
<feature type="compositionally biased region" description="Polar residues" evidence="4">
    <location>
        <begin position="87"/>
        <end position="102"/>
    </location>
</feature>
<feature type="region of interest" description="Disordered" evidence="4">
    <location>
        <begin position="1"/>
        <end position="26"/>
    </location>
</feature>
<keyword evidence="2" id="KW-0479">Metal-binding</keyword>
<dbReference type="AlphaFoldDB" id="A0A0A1TN82"/>
<dbReference type="InterPro" id="IPR036864">
    <property type="entry name" value="Zn2-C6_fun-type_DNA-bd_sf"/>
</dbReference>
<name>A0A0A1TN82_9HYPO</name>
<feature type="region of interest" description="Disordered" evidence="4">
    <location>
        <begin position="594"/>
        <end position="613"/>
    </location>
</feature>
<comment type="subcellular location">
    <subcellularLocation>
        <location evidence="1">Nucleus</location>
    </subcellularLocation>
</comment>
<dbReference type="GO" id="GO:0008270">
    <property type="term" value="F:zinc ion binding"/>
    <property type="evidence" value="ECO:0007669"/>
    <property type="project" value="InterPro"/>
</dbReference>
<dbReference type="SMART" id="SM00066">
    <property type="entry name" value="GAL4"/>
    <property type="match status" value="1"/>
</dbReference>
<evidence type="ECO:0000259" key="5">
    <source>
        <dbReference type="PROSITE" id="PS50048"/>
    </source>
</evidence>
<dbReference type="SMART" id="SM00906">
    <property type="entry name" value="Fungal_trans"/>
    <property type="match status" value="1"/>
</dbReference>